<protein>
    <submittedName>
        <fullName evidence="1">Uncharacterized protein</fullName>
    </submittedName>
</protein>
<evidence type="ECO:0000313" key="1">
    <source>
        <dbReference type="EMBL" id="MDQ0495165.1"/>
    </source>
</evidence>
<reference evidence="1 2" key="1">
    <citation type="submission" date="2023-07" db="EMBL/GenBank/DDBJ databases">
        <title>Genomic Encyclopedia of Type Strains, Phase IV (KMG-IV): sequencing the most valuable type-strain genomes for metagenomic binning, comparative biology and taxonomic classification.</title>
        <authorList>
            <person name="Goeker M."/>
        </authorList>
    </citation>
    <scope>NUCLEOTIDE SEQUENCE [LARGE SCALE GENOMIC DNA]</scope>
    <source>
        <strain evidence="1 2">DSM 14914</strain>
    </source>
</reference>
<dbReference type="EMBL" id="JAUSWA010000019">
    <property type="protein sequence ID" value="MDQ0495165.1"/>
    <property type="molecule type" value="Genomic_DNA"/>
</dbReference>
<sequence length="32" mass="3826">MVLYKRWEVPSDYVGAPYVTCIEWFNLKAKAF</sequence>
<keyword evidence="2" id="KW-1185">Reference proteome</keyword>
<gene>
    <name evidence="1" type="ORF">QOZ95_003343</name>
</gene>
<name>A0ABU0L0G9_9BACL</name>
<comment type="caution">
    <text evidence="1">The sequence shown here is derived from an EMBL/GenBank/DDBJ whole genome shotgun (WGS) entry which is preliminary data.</text>
</comment>
<organism evidence="1 2">
    <name type="scientific">Paenibacillus brasilensis</name>
    <dbReference type="NCBI Taxonomy" id="128574"/>
    <lineage>
        <taxon>Bacteria</taxon>
        <taxon>Bacillati</taxon>
        <taxon>Bacillota</taxon>
        <taxon>Bacilli</taxon>
        <taxon>Bacillales</taxon>
        <taxon>Paenibacillaceae</taxon>
        <taxon>Paenibacillus</taxon>
    </lineage>
</organism>
<accession>A0ABU0L0G9</accession>
<proteinExistence type="predicted"/>
<dbReference type="Proteomes" id="UP001242811">
    <property type="component" value="Unassembled WGS sequence"/>
</dbReference>
<evidence type="ECO:0000313" key="2">
    <source>
        <dbReference type="Proteomes" id="UP001242811"/>
    </source>
</evidence>